<gene>
    <name evidence="1" type="ORF">RF11_16404</name>
</gene>
<accession>A0A0C2IE87</accession>
<evidence type="ECO:0000313" key="2">
    <source>
        <dbReference type="Proteomes" id="UP000031668"/>
    </source>
</evidence>
<organism evidence="1 2">
    <name type="scientific">Thelohanellus kitauei</name>
    <name type="common">Myxosporean</name>
    <dbReference type="NCBI Taxonomy" id="669202"/>
    <lineage>
        <taxon>Eukaryota</taxon>
        <taxon>Metazoa</taxon>
        <taxon>Cnidaria</taxon>
        <taxon>Myxozoa</taxon>
        <taxon>Myxosporea</taxon>
        <taxon>Bivalvulida</taxon>
        <taxon>Platysporina</taxon>
        <taxon>Myxobolidae</taxon>
        <taxon>Thelohanellus</taxon>
    </lineage>
</organism>
<evidence type="ECO:0000313" key="1">
    <source>
        <dbReference type="EMBL" id="KII63593.1"/>
    </source>
</evidence>
<reference evidence="1 2" key="1">
    <citation type="journal article" date="2014" name="Genome Biol. Evol.">
        <title>The genome of the myxosporean Thelohanellus kitauei shows adaptations to nutrient acquisition within its fish host.</title>
        <authorList>
            <person name="Yang Y."/>
            <person name="Xiong J."/>
            <person name="Zhou Z."/>
            <person name="Huo F."/>
            <person name="Miao W."/>
            <person name="Ran C."/>
            <person name="Liu Y."/>
            <person name="Zhang J."/>
            <person name="Feng J."/>
            <person name="Wang M."/>
            <person name="Wang M."/>
            <person name="Wang L."/>
            <person name="Yao B."/>
        </authorList>
    </citation>
    <scope>NUCLEOTIDE SEQUENCE [LARGE SCALE GENOMIC DNA]</scope>
    <source>
        <strain evidence="1">Wuqing</strain>
    </source>
</reference>
<protein>
    <submittedName>
        <fullName evidence="1">Uncharacterized protein</fullName>
    </submittedName>
</protein>
<keyword evidence="2" id="KW-1185">Reference proteome</keyword>
<dbReference type="Proteomes" id="UP000031668">
    <property type="component" value="Unassembled WGS sequence"/>
</dbReference>
<comment type="caution">
    <text evidence="1">The sequence shown here is derived from an EMBL/GenBank/DDBJ whole genome shotgun (WGS) entry which is preliminary data.</text>
</comment>
<sequence length="104" mass="11695">MDGIPLSDHCPGIDFALEVRGGFCKEYKYCILTNVSALSGPVMRPRGELRRGVGSIRADSPFAALYEKCFGPVIQQGQSVTYIFELNLLIWLTRDNFLRNYPGY</sequence>
<name>A0A0C2IE87_THEKT</name>
<dbReference type="EMBL" id="JWZT01004658">
    <property type="protein sequence ID" value="KII63593.1"/>
    <property type="molecule type" value="Genomic_DNA"/>
</dbReference>
<dbReference type="AlphaFoldDB" id="A0A0C2IE87"/>
<proteinExistence type="predicted"/>